<dbReference type="SUPFAM" id="SSF52172">
    <property type="entry name" value="CheY-like"/>
    <property type="match status" value="1"/>
</dbReference>
<dbReference type="PANTHER" id="PTHR44591">
    <property type="entry name" value="STRESS RESPONSE REGULATOR PROTEIN 1"/>
    <property type="match status" value="1"/>
</dbReference>
<organism evidence="4">
    <name type="scientific">Bellilinea caldifistulae</name>
    <dbReference type="NCBI Taxonomy" id="360411"/>
    <lineage>
        <taxon>Bacteria</taxon>
        <taxon>Bacillati</taxon>
        <taxon>Chloroflexota</taxon>
        <taxon>Anaerolineae</taxon>
        <taxon>Anaerolineales</taxon>
        <taxon>Anaerolineaceae</taxon>
        <taxon>Bellilinea</taxon>
    </lineage>
</organism>
<proteinExistence type="predicted"/>
<dbReference type="Pfam" id="PF00072">
    <property type="entry name" value="Response_reg"/>
    <property type="match status" value="1"/>
</dbReference>
<reference evidence="4" key="1">
    <citation type="journal article" date="2020" name="mSystems">
        <title>Genome- and Community-Level Interaction Insights into Carbon Utilization and Element Cycling Functions of Hydrothermarchaeota in Hydrothermal Sediment.</title>
        <authorList>
            <person name="Zhou Z."/>
            <person name="Liu Y."/>
            <person name="Xu W."/>
            <person name="Pan J."/>
            <person name="Luo Z.H."/>
            <person name="Li M."/>
        </authorList>
    </citation>
    <scope>NUCLEOTIDE SEQUENCE [LARGE SCALE GENOMIC DNA]</scope>
    <source>
        <strain evidence="4">SpSt-556</strain>
    </source>
</reference>
<feature type="domain" description="Response regulatory" evidence="3">
    <location>
        <begin position="3"/>
        <end position="119"/>
    </location>
</feature>
<dbReference type="Gene3D" id="3.40.50.2300">
    <property type="match status" value="1"/>
</dbReference>
<evidence type="ECO:0000256" key="1">
    <source>
        <dbReference type="ARBA" id="ARBA00022553"/>
    </source>
</evidence>
<dbReference type="EMBL" id="DSXR01000031">
    <property type="protein sequence ID" value="HGS86420.1"/>
    <property type="molecule type" value="Genomic_DNA"/>
</dbReference>
<dbReference type="AlphaFoldDB" id="A0A7C4KYL5"/>
<dbReference type="PANTHER" id="PTHR44591:SF3">
    <property type="entry name" value="RESPONSE REGULATORY DOMAIN-CONTAINING PROTEIN"/>
    <property type="match status" value="1"/>
</dbReference>
<gene>
    <name evidence="4" type="ORF">ENT17_02260</name>
</gene>
<name>A0A7C4KYL5_9CHLR</name>
<evidence type="ECO:0000259" key="3">
    <source>
        <dbReference type="PROSITE" id="PS50110"/>
    </source>
</evidence>
<comment type="caution">
    <text evidence="4">The sequence shown here is derived from an EMBL/GenBank/DDBJ whole genome shotgun (WGS) entry which is preliminary data.</text>
</comment>
<dbReference type="SMART" id="SM00448">
    <property type="entry name" value="REC"/>
    <property type="match status" value="1"/>
</dbReference>
<evidence type="ECO:0000256" key="2">
    <source>
        <dbReference type="PROSITE-ProRule" id="PRU00169"/>
    </source>
</evidence>
<dbReference type="InterPro" id="IPR011006">
    <property type="entry name" value="CheY-like_superfamily"/>
</dbReference>
<accession>A0A7C4KYL5</accession>
<dbReference type="PROSITE" id="PS50110">
    <property type="entry name" value="RESPONSE_REGULATORY"/>
    <property type="match status" value="1"/>
</dbReference>
<protein>
    <submittedName>
        <fullName evidence="4">Response regulator</fullName>
    </submittedName>
</protein>
<dbReference type="InterPro" id="IPR001789">
    <property type="entry name" value="Sig_transdc_resp-reg_receiver"/>
</dbReference>
<feature type="modified residue" description="4-aspartylphosphate" evidence="2">
    <location>
        <position position="52"/>
    </location>
</feature>
<keyword evidence="1 2" id="KW-0597">Phosphoprotein</keyword>
<sequence>MAKILVAEDEKDIRDLLTFTLQFAGHTVITVTNGEEAWQAAPSVLPDLILMDVRMPRMTGYEACERIKADPQTAHIPVVFLSAKGQEAEIQQGLQAGASEYLLKPFAPDELTRRVAELLERFAQKK</sequence>
<dbReference type="InterPro" id="IPR050595">
    <property type="entry name" value="Bact_response_regulator"/>
</dbReference>
<evidence type="ECO:0000313" key="4">
    <source>
        <dbReference type="EMBL" id="HGS86420.1"/>
    </source>
</evidence>
<dbReference type="GO" id="GO:0000160">
    <property type="term" value="P:phosphorelay signal transduction system"/>
    <property type="evidence" value="ECO:0007669"/>
    <property type="project" value="InterPro"/>
</dbReference>